<feature type="compositionally biased region" description="Basic and acidic residues" evidence="1">
    <location>
        <begin position="231"/>
        <end position="241"/>
    </location>
</feature>
<organism evidence="2 3">
    <name type="scientific">Herbinix hemicellulosilytica</name>
    <dbReference type="NCBI Taxonomy" id="1564487"/>
    <lineage>
        <taxon>Bacteria</taxon>
        <taxon>Bacillati</taxon>
        <taxon>Bacillota</taxon>
        <taxon>Clostridia</taxon>
        <taxon>Lachnospirales</taxon>
        <taxon>Lachnospiraceae</taxon>
        <taxon>Herbinix</taxon>
    </lineage>
</organism>
<protein>
    <submittedName>
        <fullName evidence="2">Uncharacterized protein</fullName>
    </submittedName>
</protein>
<evidence type="ECO:0000256" key="1">
    <source>
        <dbReference type="SAM" id="MobiDB-lite"/>
    </source>
</evidence>
<keyword evidence="3" id="KW-1185">Reference proteome</keyword>
<dbReference type="RefSeq" id="WP_146039179.1">
    <property type="nucleotide sequence ID" value="NZ_CVTD020000016.1"/>
</dbReference>
<dbReference type="EMBL" id="CVTD020000016">
    <property type="protein sequence ID" value="CRZ34756.1"/>
    <property type="molecule type" value="Genomic_DNA"/>
</dbReference>
<feature type="compositionally biased region" description="Low complexity" evidence="1">
    <location>
        <begin position="218"/>
        <end position="228"/>
    </location>
</feature>
<accession>A0A0H5SIW5</accession>
<evidence type="ECO:0000313" key="3">
    <source>
        <dbReference type="Proteomes" id="UP000236497"/>
    </source>
</evidence>
<name>A0A0H5SIW5_HERHM</name>
<feature type="region of interest" description="Disordered" evidence="1">
    <location>
        <begin position="218"/>
        <end position="242"/>
    </location>
</feature>
<proteinExistence type="predicted"/>
<dbReference type="OrthoDB" id="2052695at2"/>
<reference evidence="2 3" key="1">
    <citation type="submission" date="2015-06" db="EMBL/GenBank/DDBJ databases">
        <authorList>
            <person name="Wibberg Daniel"/>
        </authorList>
    </citation>
    <scope>NUCLEOTIDE SEQUENCE [LARGE SCALE GENOMIC DNA]</scope>
    <source>
        <strain evidence="2 3">T3/55T</strain>
    </source>
</reference>
<gene>
    <name evidence="2" type="ORF">HHT355_1555</name>
</gene>
<evidence type="ECO:0000313" key="2">
    <source>
        <dbReference type="EMBL" id="CRZ34756.1"/>
    </source>
</evidence>
<dbReference type="Proteomes" id="UP000236497">
    <property type="component" value="Unassembled WGS sequence"/>
</dbReference>
<sequence length="285" mass="32572">MAEDGLLHTAEILKTALPYVDVKSKLILDLLVKLYELIACLRNFRTKDMAACGFENTGEKVDAEALLKKIRPSCNQKERAFVDKILNIFQAKRIFEMYNTYMEAMKAMEGFDGFAENDNSNDNTYNFMDSFSDFDLSAIIGDDNIDVNLHKDNNTYAENDLSPDKDYSLANDLSLDNGYNSANALIKSNNYISDNYLYNNDTFNENNDYNKSNINYANDPDNNNIDNNSQTEKHQATKESPDNSNLIEALKAMLPPEQIETFENLRMLFDSMSYDDNKKPESDKE</sequence>
<dbReference type="AlphaFoldDB" id="A0A0H5SIW5"/>